<evidence type="ECO:0000256" key="1">
    <source>
        <dbReference type="ARBA" id="ARBA00022441"/>
    </source>
</evidence>
<keyword evidence="5" id="KW-1185">Reference proteome</keyword>
<dbReference type="Gene3D" id="1.25.40.420">
    <property type="match status" value="1"/>
</dbReference>
<name>A0A8C6WEX1_9GOBI</name>
<organism evidence="4 5">
    <name type="scientific">Neogobius melanostomus</name>
    <name type="common">round goby</name>
    <dbReference type="NCBI Taxonomy" id="47308"/>
    <lineage>
        <taxon>Eukaryota</taxon>
        <taxon>Metazoa</taxon>
        <taxon>Chordata</taxon>
        <taxon>Craniata</taxon>
        <taxon>Vertebrata</taxon>
        <taxon>Euteleostomi</taxon>
        <taxon>Actinopterygii</taxon>
        <taxon>Neopterygii</taxon>
        <taxon>Teleostei</taxon>
        <taxon>Neoteleostei</taxon>
        <taxon>Acanthomorphata</taxon>
        <taxon>Gobiaria</taxon>
        <taxon>Gobiiformes</taxon>
        <taxon>Gobioidei</taxon>
        <taxon>Gobiidae</taxon>
        <taxon>Benthophilinae</taxon>
        <taxon>Neogobiini</taxon>
        <taxon>Neogobius</taxon>
    </lineage>
</organism>
<keyword evidence="1" id="KW-0880">Kelch repeat</keyword>
<dbReference type="Gene3D" id="3.30.710.10">
    <property type="entry name" value="Potassium Channel Kv1.1, Chain A"/>
    <property type="match status" value="1"/>
</dbReference>
<dbReference type="InterPro" id="IPR011333">
    <property type="entry name" value="SKP1/BTB/POZ_sf"/>
</dbReference>
<dbReference type="InterPro" id="IPR000210">
    <property type="entry name" value="BTB/POZ_dom"/>
</dbReference>
<dbReference type="InterPro" id="IPR015915">
    <property type="entry name" value="Kelch-typ_b-propeller"/>
</dbReference>
<evidence type="ECO:0000313" key="4">
    <source>
        <dbReference type="Ensembl" id="ENSNMLP00000001864.1"/>
    </source>
</evidence>
<dbReference type="Pfam" id="PF24681">
    <property type="entry name" value="Kelch_KLHDC2_KLHL20_DRC7"/>
    <property type="match status" value="1"/>
</dbReference>
<evidence type="ECO:0000256" key="2">
    <source>
        <dbReference type="ARBA" id="ARBA00022737"/>
    </source>
</evidence>
<dbReference type="PROSITE" id="PS50097">
    <property type="entry name" value="BTB"/>
    <property type="match status" value="1"/>
</dbReference>
<protein>
    <submittedName>
        <fullName evidence="4">Kelch like family member 10</fullName>
    </submittedName>
</protein>
<accession>A0A8C6WEX1</accession>
<proteinExistence type="predicted"/>
<dbReference type="InterPro" id="IPR017096">
    <property type="entry name" value="BTB-kelch_protein"/>
</dbReference>
<dbReference type="SMART" id="SM00875">
    <property type="entry name" value="BACK"/>
    <property type="match status" value="1"/>
</dbReference>
<dbReference type="SMART" id="SM00225">
    <property type="entry name" value="BTB"/>
    <property type="match status" value="1"/>
</dbReference>
<dbReference type="Pfam" id="PF01344">
    <property type="entry name" value="Kelch_1"/>
    <property type="match status" value="2"/>
</dbReference>
<feature type="domain" description="BTB" evidence="3">
    <location>
        <begin position="20"/>
        <end position="86"/>
    </location>
</feature>
<dbReference type="PRINTS" id="PR00501">
    <property type="entry name" value="KELCHREPEAT"/>
</dbReference>
<sequence>RHFHCIDTSSRARSPGRKLCDAVLSVAGVQFPVHKIVLCGCSSYFKALFTHWSSPDCEAFEIPHLSAHVMEILLDYVYTGVLSVTNENFQELFITADRFNLSGFTQACCQAMEEHQVFDYILKHFEEVIARCEEDFLQLSIEDLGKIIGEDRLNVREESTVFEAVLSWIIHDRRERERHLTELLSKVRGHQIGLIVANNRYYLKIAMVALCRCTVKCDNTEREYFNQSIRCCELVRQNRDCRALIRTAMKLMTNVRIPSCNASLFPEPLARPRLPRAILVAIGGWSGRDMVNRIESFDNRADCWMSVANDDETPRAYHGTVFLNGSLYLIGGCDDLAELRTVHRYDLAKRTWQEVGPMRSKRCYVSVALLDGLIYAMGGSDGLRRLETAERYTPDLNQWTMVAPMNEMRSDASSTAHNGKIYICGGFNGEVCLSTAECYNPQTNQWTLIAEMSRRRSGVSAIAYGNNIYAVSGFTGLSRLNNVEAYSPETNTWRPMPSMMTARSNFGIQVLEERLYVVGGYDGSTTINSVESLDFNTGVWSQAQHMGIPRSGLSCSLVFDLPNMADYAAAFPSLPQDNDMEK</sequence>
<dbReference type="SUPFAM" id="SSF54695">
    <property type="entry name" value="POZ domain"/>
    <property type="match status" value="1"/>
</dbReference>
<dbReference type="PANTHER" id="PTHR24412">
    <property type="entry name" value="KELCH PROTEIN"/>
    <property type="match status" value="1"/>
</dbReference>
<dbReference type="InterPro" id="IPR011705">
    <property type="entry name" value="BACK"/>
</dbReference>
<reference evidence="4" key="1">
    <citation type="submission" date="2025-08" db="UniProtKB">
        <authorList>
            <consortium name="Ensembl"/>
        </authorList>
    </citation>
    <scope>IDENTIFICATION</scope>
</reference>
<reference evidence="4" key="2">
    <citation type="submission" date="2025-09" db="UniProtKB">
        <authorList>
            <consortium name="Ensembl"/>
        </authorList>
    </citation>
    <scope>IDENTIFICATION</scope>
</reference>
<dbReference type="SMART" id="SM00612">
    <property type="entry name" value="Kelch"/>
    <property type="match status" value="6"/>
</dbReference>
<dbReference type="InterPro" id="IPR006652">
    <property type="entry name" value="Kelch_1"/>
</dbReference>
<dbReference type="PIRSF" id="PIRSF037037">
    <property type="entry name" value="Kelch-like_protein_gigaxonin"/>
    <property type="match status" value="1"/>
</dbReference>
<keyword evidence="2" id="KW-0677">Repeat</keyword>
<dbReference type="Pfam" id="PF00651">
    <property type="entry name" value="BTB"/>
    <property type="match status" value="1"/>
</dbReference>
<dbReference type="Gene3D" id="2.120.10.80">
    <property type="entry name" value="Kelch-type beta propeller"/>
    <property type="match status" value="2"/>
</dbReference>
<dbReference type="AlphaFoldDB" id="A0A8C6WEX1"/>
<evidence type="ECO:0000259" key="3">
    <source>
        <dbReference type="PROSITE" id="PS50097"/>
    </source>
</evidence>
<dbReference type="Proteomes" id="UP000694523">
    <property type="component" value="Unplaced"/>
</dbReference>
<dbReference type="PANTHER" id="PTHR24412:SF172">
    <property type="entry name" value="KELCH-LIKE PROTEIN 10"/>
    <property type="match status" value="1"/>
</dbReference>
<dbReference type="Ensembl" id="ENSNMLT00000002168.1">
    <property type="protein sequence ID" value="ENSNMLP00000001864.1"/>
    <property type="gene ID" value="ENSNMLG00000001438.1"/>
</dbReference>
<evidence type="ECO:0000313" key="5">
    <source>
        <dbReference type="Proteomes" id="UP000694523"/>
    </source>
</evidence>
<dbReference type="SUPFAM" id="SSF117281">
    <property type="entry name" value="Kelch motif"/>
    <property type="match status" value="1"/>
</dbReference>